<dbReference type="EMBL" id="QXGH01000018">
    <property type="protein sequence ID" value="RHW26345.1"/>
    <property type="molecule type" value="Genomic_DNA"/>
</dbReference>
<protein>
    <submittedName>
        <fullName evidence="2">Carbon monoxide dehydrogenase</fullName>
    </submittedName>
</protein>
<dbReference type="CDD" id="cd07823">
    <property type="entry name" value="SRPBCC_5"/>
    <property type="match status" value="1"/>
</dbReference>
<dbReference type="Gene3D" id="3.30.530.20">
    <property type="match status" value="1"/>
</dbReference>
<feature type="transmembrane region" description="Helical" evidence="1">
    <location>
        <begin position="183"/>
        <end position="202"/>
    </location>
</feature>
<accession>A0A417Y170</accession>
<reference evidence="2 3" key="1">
    <citation type="submission" date="2018-09" db="EMBL/GenBank/DDBJ databases">
        <title>Genome sequencing of Nocardioides immobilis CCTCC AB 2017083 for comparison to Nocardioides silvaticus.</title>
        <authorList>
            <person name="Li C."/>
            <person name="Wang G."/>
        </authorList>
    </citation>
    <scope>NUCLEOTIDE SEQUENCE [LARGE SCALE GENOMIC DNA]</scope>
    <source>
        <strain evidence="2 3">CCTCC AB 2017083</strain>
    </source>
</reference>
<dbReference type="SUPFAM" id="SSF55961">
    <property type="entry name" value="Bet v1-like"/>
    <property type="match status" value="1"/>
</dbReference>
<dbReference type="PANTHER" id="PTHR38588">
    <property type="entry name" value="BLL0334 PROTEIN"/>
    <property type="match status" value="1"/>
</dbReference>
<keyword evidence="1" id="KW-0812">Transmembrane</keyword>
<name>A0A417Y170_9ACTN</name>
<dbReference type="Pfam" id="PF06240">
    <property type="entry name" value="COXG"/>
    <property type="match status" value="1"/>
</dbReference>
<evidence type="ECO:0000256" key="1">
    <source>
        <dbReference type="SAM" id="Phobius"/>
    </source>
</evidence>
<dbReference type="RefSeq" id="WP_118926131.1">
    <property type="nucleotide sequence ID" value="NZ_QXGH01000018.1"/>
</dbReference>
<proteinExistence type="predicted"/>
<comment type="caution">
    <text evidence="2">The sequence shown here is derived from an EMBL/GenBank/DDBJ whole genome shotgun (WGS) entry which is preliminary data.</text>
</comment>
<evidence type="ECO:0000313" key="3">
    <source>
        <dbReference type="Proteomes" id="UP000283644"/>
    </source>
</evidence>
<dbReference type="OrthoDB" id="9808623at2"/>
<keyword evidence="1" id="KW-0472">Membrane</keyword>
<gene>
    <name evidence="2" type="ORF">D0Z08_15460</name>
</gene>
<dbReference type="AlphaFoldDB" id="A0A417Y170"/>
<dbReference type="Proteomes" id="UP000283644">
    <property type="component" value="Unassembled WGS sequence"/>
</dbReference>
<evidence type="ECO:0000313" key="2">
    <source>
        <dbReference type="EMBL" id="RHW26345.1"/>
    </source>
</evidence>
<keyword evidence="1" id="KW-1133">Transmembrane helix</keyword>
<keyword evidence="3" id="KW-1185">Reference proteome</keyword>
<dbReference type="PANTHER" id="PTHR38588:SF1">
    <property type="entry name" value="BLL0334 PROTEIN"/>
    <property type="match status" value="1"/>
</dbReference>
<dbReference type="InterPro" id="IPR023393">
    <property type="entry name" value="START-like_dom_sf"/>
</dbReference>
<organism evidence="2 3">
    <name type="scientific">Nocardioides immobilis</name>
    <dbReference type="NCBI Taxonomy" id="2049295"/>
    <lineage>
        <taxon>Bacteria</taxon>
        <taxon>Bacillati</taxon>
        <taxon>Actinomycetota</taxon>
        <taxon>Actinomycetes</taxon>
        <taxon>Propionibacteriales</taxon>
        <taxon>Nocardioidaceae</taxon>
        <taxon>Nocardioides</taxon>
    </lineage>
</organism>
<sequence length="212" mass="22524">MKLEHSFHVDDDVDAAWDVLNDVRRTALCMPGAAVDTVDGDDITGRCKVKLGPITLTYRGQATFIERDAAAHRIVLEGQGQDGSNGRASITVVANLTADGGRTRVDLETDLKLTGKPAQFGRGVMADVSDRLIGQFADALAQQLAADQPTSGELEPSSEGDLAPAEPLDLLAVASDAVARRSAVVAASLVCALLLVIGTRRASQRRSRRRQH</sequence>
<dbReference type="InterPro" id="IPR010419">
    <property type="entry name" value="CO_DH_gsu"/>
</dbReference>